<dbReference type="GO" id="GO:0022857">
    <property type="term" value="F:transmembrane transporter activity"/>
    <property type="evidence" value="ECO:0007669"/>
    <property type="project" value="InterPro"/>
</dbReference>
<dbReference type="PANTHER" id="PTHR30472">
    <property type="entry name" value="FERRIC ENTEROBACTIN TRANSPORT SYSTEM PERMEASE PROTEIN"/>
    <property type="match status" value="1"/>
</dbReference>
<name>K6W8U7_9MICO</name>
<evidence type="ECO:0000256" key="1">
    <source>
        <dbReference type="ARBA" id="ARBA00004651"/>
    </source>
</evidence>
<dbReference type="InterPro" id="IPR037294">
    <property type="entry name" value="ABC_BtuC-like"/>
</dbReference>
<keyword evidence="4" id="KW-1003">Cell membrane</keyword>
<feature type="transmembrane region" description="Helical" evidence="8">
    <location>
        <begin position="43"/>
        <end position="63"/>
    </location>
</feature>
<proteinExistence type="inferred from homology"/>
<keyword evidence="10" id="KW-1185">Reference proteome</keyword>
<dbReference type="GO" id="GO:0005886">
    <property type="term" value="C:plasma membrane"/>
    <property type="evidence" value="ECO:0007669"/>
    <property type="project" value="UniProtKB-SubCell"/>
</dbReference>
<dbReference type="InterPro" id="IPR000522">
    <property type="entry name" value="ABC_transptr_permease_BtuC"/>
</dbReference>
<dbReference type="Pfam" id="PF01032">
    <property type="entry name" value="FecCD"/>
    <property type="match status" value="1"/>
</dbReference>
<dbReference type="OrthoDB" id="9782305at2"/>
<evidence type="ECO:0000256" key="6">
    <source>
        <dbReference type="ARBA" id="ARBA00022989"/>
    </source>
</evidence>
<protein>
    <submittedName>
        <fullName evidence="9">Putative ABC transporter permease protein</fullName>
    </submittedName>
</protein>
<dbReference type="SUPFAM" id="SSF81345">
    <property type="entry name" value="ABC transporter involved in vitamin B12 uptake, BtuC"/>
    <property type="match status" value="1"/>
</dbReference>
<evidence type="ECO:0000256" key="8">
    <source>
        <dbReference type="SAM" id="Phobius"/>
    </source>
</evidence>
<dbReference type="GO" id="GO:0033214">
    <property type="term" value="P:siderophore-iron import into cell"/>
    <property type="evidence" value="ECO:0007669"/>
    <property type="project" value="TreeGrafter"/>
</dbReference>
<dbReference type="eggNOG" id="COG0609">
    <property type="taxonomic scope" value="Bacteria"/>
</dbReference>
<gene>
    <name evidence="9" type="ORF">KILIM_024_00300</name>
</gene>
<feature type="transmembrane region" description="Helical" evidence="8">
    <location>
        <begin position="174"/>
        <end position="196"/>
    </location>
</feature>
<evidence type="ECO:0000313" key="9">
    <source>
        <dbReference type="EMBL" id="GAB95620.1"/>
    </source>
</evidence>
<comment type="caution">
    <text evidence="9">The sequence shown here is derived from an EMBL/GenBank/DDBJ whole genome shotgun (WGS) entry which is preliminary data.</text>
</comment>
<dbReference type="FunFam" id="1.10.3470.10:FF:000001">
    <property type="entry name" value="Vitamin B12 ABC transporter permease BtuC"/>
    <property type="match status" value="1"/>
</dbReference>
<dbReference type="STRING" id="1184609.KILIM_024_00300"/>
<evidence type="ECO:0000313" key="10">
    <source>
        <dbReference type="Proteomes" id="UP000008366"/>
    </source>
</evidence>
<evidence type="ECO:0000256" key="3">
    <source>
        <dbReference type="ARBA" id="ARBA00022448"/>
    </source>
</evidence>
<dbReference type="Proteomes" id="UP000008366">
    <property type="component" value="Unassembled WGS sequence"/>
</dbReference>
<evidence type="ECO:0000256" key="2">
    <source>
        <dbReference type="ARBA" id="ARBA00007935"/>
    </source>
</evidence>
<comment type="subcellular location">
    <subcellularLocation>
        <location evidence="1">Cell membrane</location>
        <topology evidence="1">Multi-pass membrane protein</topology>
    </subcellularLocation>
</comment>
<organism evidence="9 10">
    <name type="scientific">Kineosphaera limosa NBRC 100340</name>
    <dbReference type="NCBI Taxonomy" id="1184609"/>
    <lineage>
        <taxon>Bacteria</taxon>
        <taxon>Bacillati</taxon>
        <taxon>Actinomycetota</taxon>
        <taxon>Actinomycetes</taxon>
        <taxon>Micrococcales</taxon>
        <taxon>Dermatophilaceae</taxon>
        <taxon>Kineosphaera</taxon>
    </lineage>
</organism>
<dbReference type="CDD" id="cd06550">
    <property type="entry name" value="TM_ABC_iron-siderophores_like"/>
    <property type="match status" value="1"/>
</dbReference>
<feature type="transmembrane region" description="Helical" evidence="8">
    <location>
        <begin position="133"/>
        <end position="154"/>
    </location>
</feature>
<reference evidence="9 10" key="1">
    <citation type="submission" date="2012-08" db="EMBL/GenBank/DDBJ databases">
        <title>Whole genome shotgun sequence of Kineosphaera limosa NBRC 100340.</title>
        <authorList>
            <person name="Yoshida I."/>
            <person name="Isaki S."/>
            <person name="Hosoyama A."/>
            <person name="Tsuchikane K."/>
            <person name="Katsumata H."/>
            <person name="Ando Y."/>
            <person name="Ohji S."/>
            <person name="Hamada M."/>
            <person name="Tamura T."/>
            <person name="Yamazoe A."/>
            <person name="Yamazaki S."/>
            <person name="Fujita N."/>
        </authorList>
    </citation>
    <scope>NUCLEOTIDE SEQUENCE [LARGE SCALE GENOMIC DNA]</scope>
    <source>
        <strain evidence="9 10">NBRC 100340</strain>
    </source>
</reference>
<comment type="similarity">
    <text evidence="2">Belongs to the binding-protein-dependent transport system permease family. FecCD subfamily.</text>
</comment>
<feature type="transmembrane region" description="Helical" evidence="8">
    <location>
        <begin position="290"/>
        <end position="308"/>
    </location>
</feature>
<feature type="transmembrane region" description="Helical" evidence="8">
    <location>
        <begin position="263"/>
        <end position="284"/>
    </location>
</feature>
<dbReference type="PANTHER" id="PTHR30472:SF1">
    <property type="entry name" value="FE(3+) DICITRATE TRANSPORT SYSTEM PERMEASE PROTEIN FECC-RELATED"/>
    <property type="match status" value="1"/>
</dbReference>
<accession>K6W8U7</accession>
<sequence>MLAIVVVLSLAVGARTIPPATVWEALVDPRPTPEHATIWDGRIPRTLLGIVAGVALGVAGALIQGLTRNPLADPGVLGVNAGAAFFVVIAVGFLGVASISGYVWFAFAGAFVSSVAVYLIGTGGRRDVNPMRLTLAGVALGAVLTGIGSGIALLRPEAFAHMRAWNVGSLDVRSLEPLMTIAPFVLTGLVLAAVASRGLDALAMGEDVAQALGSSVLATRLCSVVAITLLAGAATAATGAIAFVGLMIPHVARRLCGPDQRWIVVFTIVLAPILLLSADVLGRVAVPGEMQAGVVTAFVGAPFLIAIARRRRVIAL</sequence>
<feature type="transmembrane region" description="Helical" evidence="8">
    <location>
        <begin position="233"/>
        <end position="251"/>
    </location>
</feature>
<dbReference type="Gene3D" id="1.10.3470.10">
    <property type="entry name" value="ABC transporter involved in vitamin B12 uptake, BtuC"/>
    <property type="match status" value="1"/>
</dbReference>
<keyword evidence="6 8" id="KW-1133">Transmembrane helix</keyword>
<keyword evidence="7 8" id="KW-0472">Membrane</keyword>
<evidence type="ECO:0000256" key="5">
    <source>
        <dbReference type="ARBA" id="ARBA00022692"/>
    </source>
</evidence>
<feature type="transmembrane region" description="Helical" evidence="8">
    <location>
        <begin position="75"/>
        <end position="96"/>
    </location>
</feature>
<dbReference type="AlphaFoldDB" id="K6W8U7"/>
<keyword evidence="3" id="KW-0813">Transport</keyword>
<dbReference type="EMBL" id="BAHD01000024">
    <property type="protein sequence ID" value="GAB95620.1"/>
    <property type="molecule type" value="Genomic_DNA"/>
</dbReference>
<feature type="transmembrane region" description="Helical" evidence="8">
    <location>
        <begin position="102"/>
        <end position="121"/>
    </location>
</feature>
<evidence type="ECO:0000256" key="4">
    <source>
        <dbReference type="ARBA" id="ARBA00022475"/>
    </source>
</evidence>
<keyword evidence="5 8" id="KW-0812">Transmembrane</keyword>
<evidence type="ECO:0000256" key="7">
    <source>
        <dbReference type="ARBA" id="ARBA00023136"/>
    </source>
</evidence>